<feature type="chain" id="PRO_5023809791" evidence="2">
    <location>
        <begin position="23"/>
        <end position="123"/>
    </location>
</feature>
<dbReference type="InterPro" id="IPR040361">
    <property type="entry name" value="TPD1"/>
</dbReference>
<protein>
    <submittedName>
        <fullName evidence="3">Uncharacterized protein</fullName>
    </submittedName>
</protein>
<gene>
    <name evidence="3" type="ORF">EJB05_01755</name>
</gene>
<evidence type="ECO:0000256" key="2">
    <source>
        <dbReference type="SAM" id="SignalP"/>
    </source>
</evidence>
<dbReference type="PANTHER" id="PTHR33184">
    <property type="entry name" value="PROTEIN TAPETUM DETERMINANT 1-LIKE-RELATED"/>
    <property type="match status" value="1"/>
</dbReference>
<proteinExistence type="predicted"/>
<dbReference type="Pfam" id="PF24068">
    <property type="entry name" value="TPD1_C"/>
    <property type="match status" value="1"/>
</dbReference>
<dbReference type="GO" id="GO:0001709">
    <property type="term" value="P:cell fate determination"/>
    <property type="evidence" value="ECO:0007669"/>
    <property type="project" value="TreeGrafter"/>
</dbReference>
<keyword evidence="1 2" id="KW-0732">Signal</keyword>
<evidence type="ECO:0000313" key="3">
    <source>
        <dbReference type="EMBL" id="TVU50385.1"/>
    </source>
</evidence>
<organism evidence="3 4">
    <name type="scientific">Eragrostis curvula</name>
    <name type="common">weeping love grass</name>
    <dbReference type="NCBI Taxonomy" id="38414"/>
    <lineage>
        <taxon>Eukaryota</taxon>
        <taxon>Viridiplantae</taxon>
        <taxon>Streptophyta</taxon>
        <taxon>Embryophyta</taxon>
        <taxon>Tracheophyta</taxon>
        <taxon>Spermatophyta</taxon>
        <taxon>Magnoliopsida</taxon>
        <taxon>Liliopsida</taxon>
        <taxon>Poales</taxon>
        <taxon>Poaceae</taxon>
        <taxon>PACMAD clade</taxon>
        <taxon>Chloridoideae</taxon>
        <taxon>Eragrostideae</taxon>
        <taxon>Eragrostidinae</taxon>
        <taxon>Eragrostis</taxon>
    </lineage>
</organism>
<evidence type="ECO:0000256" key="1">
    <source>
        <dbReference type="ARBA" id="ARBA00022729"/>
    </source>
</evidence>
<evidence type="ECO:0000313" key="4">
    <source>
        <dbReference type="Proteomes" id="UP000324897"/>
    </source>
</evidence>
<dbReference type="Gramene" id="TVU50385">
    <property type="protein sequence ID" value="TVU50385"/>
    <property type="gene ID" value="EJB05_01755"/>
</dbReference>
<accession>A0A5J9WR87</accession>
<dbReference type="OrthoDB" id="603213at2759"/>
<name>A0A5J9WR87_9POAL</name>
<dbReference type="AlphaFoldDB" id="A0A5J9WR87"/>
<dbReference type="Proteomes" id="UP000324897">
    <property type="component" value="Chromosome 6"/>
</dbReference>
<comment type="caution">
    <text evidence="3">The sequence shown here is derived from an EMBL/GenBank/DDBJ whole genome shotgun (WGS) entry which is preliminary data.</text>
</comment>
<sequence>MALSLKFPTAILLLLMVVHGNCQRCTPSSIEIQQTNAGKKVGALDTMFTVTVTNRCGCAVKNVYLQSNGFSSSTPVDPKLFRHAGNGYLLADGQQIPSTKSVSFQYSFDHYFKMTPESIQADC</sequence>
<keyword evidence="4" id="KW-1185">Reference proteome</keyword>
<reference evidence="3 4" key="1">
    <citation type="journal article" date="2019" name="Sci. Rep.">
        <title>A high-quality genome of Eragrostis curvula grass provides insights into Poaceae evolution and supports new strategies to enhance forage quality.</title>
        <authorList>
            <person name="Carballo J."/>
            <person name="Santos B.A.C.M."/>
            <person name="Zappacosta D."/>
            <person name="Garbus I."/>
            <person name="Selva J.P."/>
            <person name="Gallo C.A."/>
            <person name="Diaz A."/>
            <person name="Albertini E."/>
            <person name="Caccamo M."/>
            <person name="Echenique V."/>
        </authorList>
    </citation>
    <scope>NUCLEOTIDE SEQUENCE [LARGE SCALE GENOMIC DNA]</scope>
    <source>
        <strain evidence="4">cv. Victoria</strain>
        <tissue evidence="3">Leaf</tissue>
    </source>
</reference>
<feature type="signal peptide" evidence="2">
    <location>
        <begin position="1"/>
        <end position="22"/>
    </location>
</feature>
<dbReference type="EMBL" id="RWGY01000002">
    <property type="protein sequence ID" value="TVU50385.1"/>
    <property type="molecule type" value="Genomic_DNA"/>
</dbReference>
<dbReference type="PANTHER" id="PTHR33184:SF32">
    <property type="entry name" value="EXPRESSED PROTEIN"/>
    <property type="match status" value="1"/>
</dbReference>